<dbReference type="Pfam" id="PF13193">
    <property type="entry name" value="AMP-binding_C"/>
    <property type="match status" value="1"/>
</dbReference>
<evidence type="ECO:0000256" key="4">
    <source>
        <dbReference type="ARBA" id="ARBA00023140"/>
    </source>
</evidence>
<accession>A0A443R6V6</accession>
<gene>
    <name evidence="7" type="ORF">B4U80_07482</name>
</gene>
<dbReference type="Gene3D" id="3.40.50.980">
    <property type="match status" value="1"/>
</dbReference>
<keyword evidence="3" id="KW-0436">Ligase</keyword>
<dbReference type="GO" id="GO:0005777">
    <property type="term" value="C:peroxisome"/>
    <property type="evidence" value="ECO:0007669"/>
    <property type="project" value="UniProtKB-SubCell"/>
</dbReference>
<feature type="domain" description="AMP-binding enzyme C-terminal" evidence="6">
    <location>
        <begin position="162"/>
        <end position="187"/>
    </location>
</feature>
<organism evidence="7 8">
    <name type="scientific">Leptotrombidium deliense</name>
    <dbReference type="NCBI Taxonomy" id="299467"/>
    <lineage>
        <taxon>Eukaryota</taxon>
        <taxon>Metazoa</taxon>
        <taxon>Ecdysozoa</taxon>
        <taxon>Arthropoda</taxon>
        <taxon>Chelicerata</taxon>
        <taxon>Arachnida</taxon>
        <taxon>Acari</taxon>
        <taxon>Acariformes</taxon>
        <taxon>Trombidiformes</taxon>
        <taxon>Prostigmata</taxon>
        <taxon>Anystina</taxon>
        <taxon>Parasitengona</taxon>
        <taxon>Trombiculoidea</taxon>
        <taxon>Trombiculidae</taxon>
        <taxon>Leptotrombidium</taxon>
    </lineage>
</organism>
<dbReference type="PANTHER" id="PTHR24096">
    <property type="entry name" value="LONG-CHAIN-FATTY-ACID--COA LIGASE"/>
    <property type="match status" value="1"/>
</dbReference>
<name>A0A443R6V6_9ACAR</name>
<evidence type="ECO:0000256" key="1">
    <source>
        <dbReference type="ARBA" id="ARBA00004275"/>
    </source>
</evidence>
<comment type="subcellular location">
    <subcellularLocation>
        <location evidence="1">Peroxisome</location>
    </subcellularLocation>
</comment>
<dbReference type="InterPro" id="IPR025110">
    <property type="entry name" value="AMP-bd_C"/>
</dbReference>
<dbReference type="STRING" id="299467.A0A443R6V6"/>
<dbReference type="Proteomes" id="UP000288716">
    <property type="component" value="Unassembled WGS sequence"/>
</dbReference>
<dbReference type="EMBL" id="NCKV01049387">
    <property type="protein sequence ID" value="RWS10995.1"/>
    <property type="molecule type" value="Genomic_DNA"/>
</dbReference>
<comment type="similarity">
    <text evidence="2">Belongs to the ATP-dependent AMP-binding enzyme family.</text>
</comment>
<reference evidence="7 8" key="1">
    <citation type="journal article" date="2018" name="Gigascience">
        <title>Genomes of trombidid mites reveal novel predicted allergens and laterally-transferred genes associated with secondary metabolism.</title>
        <authorList>
            <person name="Dong X."/>
            <person name="Chaisiri K."/>
            <person name="Xia D."/>
            <person name="Armstrong S.D."/>
            <person name="Fang Y."/>
            <person name="Donnelly M.J."/>
            <person name="Kadowaki T."/>
            <person name="McGarry J.W."/>
            <person name="Darby A.C."/>
            <person name="Makepeace B.L."/>
        </authorList>
    </citation>
    <scope>NUCLEOTIDE SEQUENCE [LARGE SCALE GENOMIC DNA]</scope>
    <source>
        <strain evidence="7">UoL-UT</strain>
    </source>
</reference>
<comment type="caution">
    <text evidence="7">The sequence shown here is derived from an EMBL/GenBank/DDBJ whole genome shotgun (WGS) entry which is preliminary data.</text>
</comment>
<dbReference type="Gene3D" id="2.30.38.10">
    <property type="entry name" value="Luciferase, Domain 3"/>
    <property type="match status" value="1"/>
</dbReference>
<dbReference type="InterPro" id="IPR045851">
    <property type="entry name" value="AMP-bd_C_sf"/>
</dbReference>
<evidence type="ECO:0000256" key="2">
    <source>
        <dbReference type="ARBA" id="ARBA00006432"/>
    </source>
</evidence>
<feature type="non-terminal residue" evidence="7">
    <location>
        <position position="189"/>
    </location>
</feature>
<proteinExistence type="inferred from homology"/>
<evidence type="ECO:0000259" key="6">
    <source>
        <dbReference type="Pfam" id="PF13193"/>
    </source>
</evidence>
<dbReference type="SUPFAM" id="SSF56801">
    <property type="entry name" value="Acetyl-CoA synthetase-like"/>
    <property type="match status" value="1"/>
</dbReference>
<evidence type="ECO:0000256" key="3">
    <source>
        <dbReference type="ARBA" id="ARBA00022598"/>
    </source>
</evidence>
<dbReference type="Pfam" id="PF00501">
    <property type="entry name" value="AMP-binding"/>
    <property type="match status" value="1"/>
</dbReference>
<protein>
    <submittedName>
        <fullName evidence="7">Acyl-CoA synthetase-like protein</fullName>
    </submittedName>
</protein>
<evidence type="ECO:0000259" key="5">
    <source>
        <dbReference type="Pfam" id="PF00501"/>
    </source>
</evidence>
<dbReference type="InterPro" id="IPR000873">
    <property type="entry name" value="AMP-dep_synth/lig_dom"/>
</dbReference>
<keyword evidence="8" id="KW-1185">Reference proteome</keyword>
<sequence length="189" mass="21026">MMTQMLKSDPPPNLQSLKTVFVGGSRLPKDVGEEFVTKFGIKELRNAYTMTEITMLTTLGENEMGNFHALGKVCAGMQIKIVDTETEAILGENENGEIRVKGPFSFKGYYKKEELSKELIDSDGFIKTGDIGYFDENETFYVVDRIKDFICQNGIRFSPVDLEEILIKHDAVKEVAVVGIPDADAGELA</sequence>
<evidence type="ECO:0000313" key="8">
    <source>
        <dbReference type="Proteomes" id="UP000288716"/>
    </source>
</evidence>
<dbReference type="OrthoDB" id="6507574at2759"/>
<keyword evidence="4" id="KW-0576">Peroxisome</keyword>
<feature type="domain" description="AMP-dependent synthetase/ligase" evidence="5">
    <location>
        <begin position="1"/>
        <end position="110"/>
    </location>
</feature>
<evidence type="ECO:0000313" key="7">
    <source>
        <dbReference type="EMBL" id="RWS10995.1"/>
    </source>
</evidence>
<dbReference type="Gene3D" id="3.30.300.30">
    <property type="match status" value="1"/>
</dbReference>
<dbReference type="VEuPathDB" id="VectorBase:LDEU014073"/>
<dbReference type="AlphaFoldDB" id="A0A443R6V6"/>
<dbReference type="PANTHER" id="PTHR24096:SF149">
    <property type="entry name" value="AMP-BINDING DOMAIN-CONTAINING PROTEIN-RELATED"/>
    <property type="match status" value="1"/>
</dbReference>
<dbReference type="GO" id="GO:0016405">
    <property type="term" value="F:CoA-ligase activity"/>
    <property type="evidence" value="ECO:0007669"/>
    <property type="project" value="TreeGrafter"/>
</dbReference>